<dbReference type="Gene3D" id="1.10.10.60">
    <property type="entry name" value="Homeodomain-like"/>
    <property type="match status" value="1"/>
</dbReference>
<dbReference type="Pfam" id="PF12833">
    <property type="entry name" value="HTH_18"/>
    <property type="match status" value="1"/>
</dbReference>
<name>A0A6I1HTS8_9BURK</name>
<dbReference type="AlphaFoldDB" id="A0A6I1HTS8"/>
<evidence type="ECO:0000313" key="5">
    <source>
        <dbReference type="EMBL" id="KAB8060489.1"/>
    </source>
</evidence>
<dbReference type="CDD" id="cd03137">
    <property type="entry name" value="GATase1_AraC_1"/>
    <property type="match status" value="1"/>
</dbReference>
<dbReference type="GO" id="GO:0043565">
    <property type="term" value="F:sequence-specific DNA binding"/>
    <property type="evidence" value="ECO:0007669"/>
    <property type="project" value="InterPro"/>
</dbReference>
<organism evidence="5 6">
    <name type="scientific">Janthinobacterium violaceinigrum</name>
    <dbReference type="NCBI Taxonomy" id="2654252"/>
    <lineage>
        <taxon>Bacteria</taxon>
        <taxon>Pseudomonadati</taxon>
        <taxon>Pseudomonadota</taxon>
        <taxon>Betaproteobacteria</taxon>
        <taxon>Burkholderiales</taxon>
        <taxon>Oxalobacteraceae</taxon>
        <taxon>Janthinobacterium</taxon>
    </lineage>
</organism>
<reference evidence="5 6" key="1">
    <citation type="submission" date="2019-10" db="EMBL/GenBank/DDBJ databases">
        <title>Three novel species isolated from a subtropical stream in China.</title>
        <authorList>
            <person name="Lu H."/>
        </authorList>
    </citation>
    <scope>NUCLEOTIDE SEQUENCE [LARGE SCALE GENOMIC DNA]</scope>
    <source>
        <strain evidence="5 6">FT13W</strain>
    </source>
</reference>
<evidence type="ECO:0000256" key="3">
    <source>
        <dbReference type="ARBA" id="ARBA00023163"/>
    </source>
</evidence>
<evidence type="ECO:0000256" key="2">
    <source>
        <dbReference type="ARBA" id="ARBA00023125"/>
    </source>
</evidence>
<dbReference type="SUPFAM" id="SSF46689">
    <property type="entry name" value="Homeodomain-like"/>
    <property type="match status" value="2"/>
</dbReference>
<feature type="domain" description="HTH araC/xylS-type" evidence="4">
    <location>
        <begin position="220"/>
        <end position="318"/>
    </location>
</feature>
<dbReference type="Gene3D" id="3.40.50.880">
    <property type="match status" value="1"/>
</dbReference>
<dbReference type="InterPro" id="IPR018060">
    <property type="entry name" value="HTH_AraC"/>
</dbReference>
<dbReference type="Proteomes" id="UP000468717">
    <property type="component" value="Unassembled WGS sequence"/>
</dbReference>
<dbReference type="EMBL" id="WFLI01000042">
    <property type="protein sequence ID" value="KAB8060489.1"/>
    <property type="molecule type" value="Genomic_DNA"/>
</dbReference>
<dbReference type="GO" id="GO:0003700">
    <property type="term" value="F:DNA-binding transcription factor activity"/>
    <property type="evidence" value="ECO:0007669"/>
    <property type="project" value="InterPro"/>
</dbReference>
<dbReference type="PANTHER" id="PTHR43130">
    <property type="entry name" value="ARAC-FAMILY TRANSCRIPTIONAL REGULATOR"/>
    <property type="match status" value="1"/>
</dbReference>
<dbReference type="SMART" id="SM00342">
    <property type="entry name" value="HTH_ARAC"/>
    <property type="match status" value="1"/>
</dbReference>
<keyword evidence="1" id="KW-0805">Transcription regulation</keyword>
<protein>
    <submittedName>
        <fullName evidence="5">Helix-turn-helix domain-containing protein</fullName>
    </submittedName>
</protein>
<evidence type="ECO:0000313" key="6">
    <source>
        <dbReference type="Proteomes" id="UP000468717"/>
    </source>
</evidence>
<sequence length="325" mass="34056">MPSIAILIFPGVQALDVSGPLDVFAEANGFLPPERQYAIEVLGTQEGLLRCSNGLCLAAHRHYAQASDAYDLLLVAGGPGLPAQPRDAALSAWLAQAAGRAGRYGSICNGAFLLGHAGLLDGKKVATHWNDAAALAARFPLAQVDADSIYVHDGKLVSSAGVTAGIDLALSLLAEAGGVGGAQLALQVARRVVVYTQRQGGQSQFSPHLTPVLDVASPVAQAQQYVLAHLGEALDVETLAQLVAMSPRNFARVFARELGVTPARFIESARLDAARALLAAGDAPLKTIAWRCGFGTADQLRAVFLRRLGVSARQYRQHFSSHPGA</sequence>
<dbReference type="SUPFAM" id="SSF52317">
    <property type="entry name" value="Class I glutamine amidotransferase-like"/>
    <property type="match status" value="1"/>
</dbReference>
<dbReference type="PANTHER" id="PTHR43130:SF3">
    <property type="entry name" value="HTH-TYPE TRANSCRIPTIONAL REGULATOR RV1931C"/>
    <property type="match status" value="1"/>
</dbReference>
<keyword evidence="6" id="KW-1185">Reference proteome</keyword>
<dbReference type="InterPro" id="IPR052158">
    <property type="entry name" value="INH-QAR"/>
</dbReference>
<comment type="caution">
    <text evidence="5">The sequence shown here is derived from an EMBL/GenBank/DDBJ whole genome shotgun (WGS) entry which is preliminary data.</text>
</comment>
<proteinExistence type="predicted"/>
<dbReference type="InterPro" id="IPR018062">
    <property type="entry name" value="HTH_AraC-typ_CS"/>
</dbReference>
<dbReference type="Pfam" id="PF01965">
    <property type="entry name" value="DJ-1_PfpI"/>
    <property type="match status" value="1"/>
</dbReference>
<accession>A0A6I1HTS8</accession>
<keyword evidence="3" id="KW-0804">Transcription</keyword>
<keyword evidence="2" id="KW-0238">DNA-binding</keyword>
<dbReference type="InterPro" id="IPR009057">
    <property type="entry name" value="Homeodomain-like_sf"/>
</dbReference>
<gene>
    <name evidence="5" type="ORF">GCN75_24900</name>
</gene>
<dbReference type="InterPro" id="IPR002818">
    <property type="entry name" value="DJ-1/PfpI"/>
</dbReference>
<dbReference type="PROSITE" id="PS01124">
    <property type="entry name" value="HTH_ARAC_FAMILY_2"/>
    <property type="match status" value="1"/>
</dbReference>
<evidence type="ECO:0000256" key="1">
    <source>
        <dbReference type="ARBA" id="ARBA00023015"/>
    </source>
</evidence>
<dbReference type="RefSeq" id="WP_152284779.1">
    <property type="nucleotide sequence ID" value="NZ_WFLI01000042.1"/>
</dbReference>
<dbReference type="InterPro" id="IPR029062">
    <property type="entry name" value="Class_I_gatase-like"/>
</dbReference>
<dbReference type="PROSITE" id="PS00041">
    <property type="entry name" value="HTH_ARAC_FAMILY_1"/>
    <property type="match status" value="1"/>
</dbReference>
<evidence type="ECO:0000259" key="4">
    <source>
        <dbReference type="PROSITE" id="PS01124"/>
    </source>
</evidence>